<dbReference type="InterPro" id="IPR017907">
    <property type="entry name" value="Znf_RING_CS"/>
</dbReference>
<dbReference type="EMBL" id="JAQQWE010000006">
    <property type="protein sequence ID" value="KAK7949010.1"/>
    <property type="molecule type" value="Genomic_DNA"/>
</dbReference>
<sequence length="471" mass="52359">MNQDDDPVHYPPRRSNHLLAAAAAAAAAAPSMPPPNTPEEGLVSAPTTATLALRPITRDLEMTAASPPTIAAIIPAVDLRALEYEGNVDENLICPICRVALVAPVITNCDHVFCQKCLVQAHALNPVCPVDRQPLLKLSSETRPAPKVVANQLDNLTVRCPNRPRGCDLVVARSLVENHVSRYCDKTLVPCPHPSCDKSIARKDVAKGCLHYEVDCEFCGQPVRKADLETHQDLECLNRKTNCELCDWEFVRSKQEEHTKECPEVGVTCKFAPFGCNHKMSRRHLEQHCARCEYRVVGPVGEQLAELRAEMTALKEKDRLKDRRIKFLENRGYSAPAATENISNMNLPAQETAPYESRDQYFLSLFETMESKVERLSSALTEVEGRHSMMLFNETMPIKDQLTEIRSTLGVLGMHVRWLMNFRLQERGRVLGGGGGGANSPSLPGTSQESSSDSNLPRRLSDTMREHPPRL</sequence>
<evidence type="ECO:0000256" key="3">
    <source>
        <dbReference type="ARBA" id="ARBA00022833"/>
    </source>
</evidence>
<feature type="domain" description="TRAF-type" evidence="7">
    <location>
        <begin position="230"/>
        <end position="286"/>
    </location>
</feature>
<evidence type="ECO:0000259" key="7">
    <source>
        <dbReference type="PROSITE" id="PS50145"/>
    </source>
</evidence>
<dbReference type="PROSITE" id="PS50145">
    <property type="entry name" value="ZF_TRAF"/>
    <property type="match status" value="2"/>
</dbReference>
<feature type="compositionally biased region" description="Basic and acidic residues" evidence="5">
    <location>
        <begin position="459"/>
        <end position="471"/>
    </location>
</feature>
<dbReference type="Pfam" id="PF15965">
    <property type="entry name" value="zf-TRAF_2"/>
    <property type="match status" value="1"/>
</dbReference>
<evidence type="ECO:0000256" key="5">
    <source>
        <dbReference type="SAM" id="MobiDB-lite"/>
    </source>
</evidence>
<dbReference type="InterPro" id="IPR013083">
    <property type="entry name" value="Znf_RING/FYVE/PHD"/>
</dbReference>
<dbReference type="InterPro" id="IPR001841">
    <property type="entry name" value="Znf_RING"/>
</dbReference>
<comment type="caution">
    <text evidence="8">The sequence shown here is derived from an EMBL/GenBank/DDBJ whole genome shotgun (WGS) entry which is preliminary data.</text>
</comment>
<evidence type="ECO:0000256" key="1">
    <source>
        <dbReference type="ARBA" id="ARBA00022723"/>
    </source>
</evidence>
<evidence type="ECO:0000313" key="8">
    <source>
        <dbReference type="EMBL" id="KAK7949010.1"/>
    </source>
</evidence>
<dbReference type="Proteomes" id="UP001391051">
    <property type="component" value="Unassembled WGS sequence"/>
</dbReference>
<evidence type="ECO:0000259" key="6">
    <source>
        <dbReference type="PROSITE" id="PS50089"/>
    </source>
</evidence>
<dbReference type="PROSITE" id="PS50089">
    <property type="entry name" value="ZF_RING_2"/>
    <property type="match status" value="1"/>
</dbReference>
<evidence type="ECO:0000256" key="4">
    <source>
        <dbReference type="PROSITE-ProRule" id="PRU00207"/>
    </source>
</evidence>
<feature type="zinc finger region" description="TRAF-type" evidence="4">
    <location>
        <begin position="230"/>
        <end position="286"/>
    </location>
</feature>
<keyword evidence="1 4" id="KW-0479">Metal-binding</keyword>
<dbReference type="Pfam" id="PF13923">
    <property type="entry name" value="zf-C3HC4_2"/>
    <property type="match status" value="1"/>
</dbReference>
<dbReference type="Gene3D" id="3.30.40.10">
    <property type="entry name" value="Zinc/RING finger domain, C3HC4 (zinc finger)"/>
    <property type="match status" value="2"/>
</dbReference>
<feature type="domain" description="TRAF-type" evidence="7">
    <location>
        <begin position="158"/>
        <end position="196"/>
    </location>
</feature>
<accession>A0ABR1Q900</accession>
<dbReference type="PROSITE" id="PS00518">
    <property type="entry name" value="ZF_RING_1"/>
    <property type="match status" value="1"/>
</dbReference>
<keyword evidence="3 4" id="KW-0862">Zinc</keyword>
<feature type="domain" description="RING-type" evidence="6">
    <location>
        <begin position="94"/>
        <end position="132"/>
    </location>
</feature>
<dbReference type="PANTHER" id="PTHR10131:SF94">
    <property type="entry name" value="TNF RECEPTOR-ASSOCIATED FACTOR 4"/>
    <property type="match status" value="1"/>
</dbReference>
<feature type="compositionally biased region" description="Polar residues" evidence="5">
    <location>
        <begin position="439"/>
        <end position="455"/>
    </location>
</feature>
<feature type="region of interest" description="Disordered" evidence="5">
    <location>
        <begin position="431"/>
        <end position="471"/>
    </location>
</feature>
<feature type="zinc finger region" description="TRAF-type" evidence="4">
    <location>
        <begin position="158"/>
        <end position="196"/>
    </location>
</feature>
<dbReference type="RefSeq" id="XP_066698516.1">
    <property type="nucleotide sequence ID" value="XM_066846118.1"/>
</dbReference>
<dbReference type="SUPFAM" id="SSF49599">
    <property type="entry name" value="TRAF domain-like"/>
    <property type="match status" value="2"/>
</dbReference>
<name>A0ABR1Q900_9PEZI</name>
<proteinExistence type="predicted"/>
<protein>
    <submittedName>
        <fullName evidence="8">Ubiquitin fusion degradation protein</fullName>
    </submittedName>
</protein>
<keyword evidence="9" id="KW-1185">Reference proteome</keyword>
<dbReference type="GeneID" id="92079180"/>
<gene>
    <name evidence="8" type="ORF">PG986_009896</name>
</gene>
<keyword evidence="2 4" id="KW-0863">Zinc-finger</keyword>
<evidence type="ECO:0000313" key="9">
    <source>
        <dbReference type="Proteomes" id="UP001391051"/>
    </source>
</evidence>
<dbReference type="SMART" id="SM00184">
    <property type="entry name" value="RING"/>
    <property type="match status" value="1"/>
</dbReference>
<organism evidence="8 9">
    <name type="scientific">Apiospora aurea</name>
    <dbReference type="NCBI Taxonomy" id="335848"/>
    <lineage>
        <taxon>Eukaryota</taxon>
        <taxon>Fungi</taxon>
        <taxon>Dikarya</taxon>
        <taxon>Ascomycota</taxon>
        <taxon>Pezizomycotina</taxon>
        <taxon>Sordariomycetes</taxon>
        <taxon>Xylariomycetidae</taxon>
        <taxon>Amphisphaeriales</taxon>
        <taxon>Apiosporaceae</taxon>
        <taxon>Apiospora</taxon>
    </lineage>
</organism>
<dbReference type="InterPro" id="IPR001293">
    <property type="entry name" value="Znf_TRAF"/>
</dbReference>
<evidence type="ECO:0000256" key="2">
    <source>
        <dbReference type="ARBA" id="ARBA00022771"/>
    </source>
</evidence>
<dbReference type="SUPFAM" id="SSF57850">
    <property type="entry name" value="RING/U-box"/>
    <property type="match status" value="1"/>
</dbReference>
<reference evidence="8 9" key="1">
    <citation type="submission" date="2023-01" db="EMBL/GenBank/DDBJ databases">
        <title>Analysis of 21 Apiospora genomes using comparative genomics revels a genus with tremendous synthesis potential of carbohydrate active enzymes and secondary metabolites.</title>
        <authorList>
            <person name="Sorensen T."/>
        </authorList>
    </citation>
    <scope>NUCLEOTIDE SEQUENCE [LARGE SCALE GENOMIC DNA]</scope>
    <source>
        <strain evidence="8 9">CBS 24483</strain>
    </source>
</reference>
<dbReference type="PANTHER" id="PTHR10131">
    <property type="entry name" value="TNF RECEPTOR ASSOCIATED FACTOR"/>
    <property type="match status" value="1"/>
</dbReference>